<dbReference type="Gramene" id="OMO81721">
    <property type="protein sequence ID" value="OMO81721"/>
    <property type="gene ID" value="CCACVL1_12261"/>
</dbReference>
<protein>
    <recommendedName>
        <fullName evidence="1">RNase H type-1 domain-containing protein</fullName>
    </recommendedName>
</protein>
<dbReference type="GO" id="GO:0004523">
    <property type="term" value="F:RNA-DNA hybrid ribonuclease activity"/>
    <property type="evidence" value="ECO:0007669"/>
    <property type="project" value="InterPro"/>
</dbReference>
<evidence type="ECO:0000313" key="3">
    <source>
        <dbReference type="Proteomes" id="UP000188268"/>
    </source>
</evidence>
<dbReference type="Pfam" id="PF13456">
    <property type="entry name" value="RVT_3"/>
    <property type="match status" value="1"/>
</dbReference>
<organism evidence="2 3">
    <name type="scientific">Corchorus capsularis</name>
    <name type="common">Jute</name>
    <dbReference type="NCBI Taxonomy" id="210143"/>
    <lineage>
        <taxon>Eukaryota</taxon>
        <taxon>Viridiplantae</taxon>
        <taxon>Streptophyta</taxon>
        <taxon>Embryophyta</taxon>
        <taxon>Tracheophyta</taxon>
        <taxon>Spermatophyta</taxon>
        <taxon>Magnoliopsida</taxon>
        <taxon>eudicotyledons</taxon>
        <taxon>Gunneridae</taxon>
        <taxon>Pentapetalae</taxon>
        <taxon>rosids</taxon>
        <taxon>malvids</taxon>
        <taxon>Malvales</taxon>
        <taxon>Malvaceae</taxon>
        <taxon>Grewioideae</taxon>
        <taxon>Apeibeae</taxon>
        <taxon>Corchorus</taxon>
    </lineage>
</organism>
<dbReference type="InterPro" id="IPR002156">
    <property type="entry name" value="RNaseH_domain"/>
</dbReference>
<name>A0A1R3IGT9_COCAP</name>
<keyword evidence="3" id="KW-1185">Reference proteome</keyword>
<feature type="non-terminal residue" evidence="2">
    <location>
        <position position="67"/>
    </location>
</feature>
<dbReference type="AlphaFoldDB" id="A0A1R3IGT9"/>
<reference evidence="2 3" key="1">
    <citation type="submission" date="2013-09" db="EMBL/GenBank/DDBJ databases">
        <title>Corchorus capsularis genome sequencing.</title>
        <authorList>
            <person name="Alam M."/>
            <person name="Haque M.S."/>
            <person name="Islam M.S."/>
            <person name="Emdad E.M."/>
            <person name="Islam M.M."/>
            <person name="Ahmed B."/>
            <person name="Halim A."/>
            <person name="Hossen Q.M.M."/>
            <person name="Hossain M.Z."/>
            <person name="Ahmed R."/>
            <person name="Khan M.M."/>
            <person name="Islam R."/>
            <person name="Rashid M.M."/>
            <person name="Khan S.A."/>
            <person name="Rahman M.S."/>
            <person name="Alam M."/>
        </authorList>
    </citation>
    <scope>NUCLEOTIDE SEQUENCE [LARGE SCALE GENOMIC DNA]</scope>
    <source>
        <strain evidence="3">cv. CVL-1</strain>
        <tissue evidence="2">Whole seedling</tissue>
    </source>
</reference>
<dbReference type="EMBL" id="AWWV01010097">
    <property type="protein sequence ID" value="OMO81721.1"/>
    <property type="molecule type" value="Genomic_DNA"/>
</dbReference>
<feature type="domain" description="RNase H type-1" evidence="1">
    <location>
        <begin position="8"/>
        <end position="47"/>
    </location>
</feature>
<dbReference type="GO" id="GO:0003676">
    <property type="term" value="F:nucleic acid binding"/>
    <property type="evidence" value="ECO:0007669"/>
    <property type="project" value="InterPro"/>
</dbReference>
<evidence type="ECO:0000313" key="2">
    <source>
        <dbReference type="EMBL" id="OMO81721.1"/>
    </source>
</evidence>
<evidence type="ECO:0000259" key="1">
    <source>
        <dbReference type="Pfam" id="PF13456"/>
    </source>
</evidence>
<dbReference type="Proteomes" id="UP000188268">
    <property type="component" value="Unassembled WGS sequence"/>
</dbReference>
<accession>A0A1R3IGT9</accession>
<comment type="caution">
    <text evidence="2">The sequence shown here is derived from an EMBL/GenBank/DDBJ whole genome shotgun (WGS) entry which is preliminary data.</text>
</comment>
<gene>
    <name evidence="2" type="ORF">CCACVL1_12261</name>
</gene>
<sequence length="67" mass="7599">MAGLTADYVLRDDDGNIVACTSGLVDSKLRRQQAELAAIFDGIRWVDNYLDTVNARKKLFVKTDHWK</sequence>
<proteinExistence type="predicted"/>